<dbReference type="InterPro" id="IPR000477">
    <property type="entry name" value="RT_dom"/>
</dbReference>
<organism evidence="9 10">
    <name type="scientific">Methyloradius palustris</name>
    <dbReference type="NCBI Taxonomy" id="2778876"/>
    <lineage>
        <taxon>Bacteria</taxon>
        <taxon>Pseudomonadati</taxon>
        <taxon>Pseudomonadota</taxon>
        <taxon>Betaproteobacteria</taxon>
        <taxon>Nitrosomonadales</taxon>
        <taxon>Methylophilaceae</taxon>
        <taxon>Methyloradius</taxon>
    </lineage>
</organism>
<sequence>MHKQYSIDQSPLYRIVGLNQLEKRLNIKLNRLDRLLKDGSYRTFLNKKNRPIQHPVGLLNVVHGKIAYYLARIRVPDYVYSQKFRSYVDNAYEHKGIHPVAKTDISKYFPSISKQMVKQMFVEQFKCAKDIAEILANICCFQQKHLPTGSVISGYVAFFACKKLFDQIHSHANSAGCSFTLYVDDLTISGSQANRAFLYEIRKMILSYGLSMSVEKTITYSAYAPKKLTGVIVKYNQCLLPNEQHKTIRDKKIAIQNAVSEADKVILKKSLKGSLQQAKQIEKVNAGLIDYQPTLIYS</sequence>
<dbReference type="Proteomes" id="UP000826722">
    <property type="component" value="Chromosome"/>
</dbReference>
<dbReference type="RefSeq" id="WP_221763774.1">
    <property type="nucleotide sequence ID" value="NZ_AP024110.1"/>
</dbReference>
<dbReference type="Pfam" id="PF00078">
    <property type="entry name" value="RVT_1"/>
    <property type="match status" value="1"/>
</dbReference>
<evidence type="ECO:0000259" key="8">
    <source>
        <dbReference type="Pfam" id="PF00078"/>
    </source>
</evidence>
<dbReference type="EMBL" id="AP024110">
    <property type="protein sequence ID" value="BCM25712.1"/>
    <property type="molecule type" value="Genomic_DNA"/>
</dbReference>
<evidence type="ECO:0000256" key="2">
    <source>
        <dbReference type="ARBA" id="ARBA00022695"/>
    </source>
</evidence>
<gene>
    <name evidence="9" type="ORF">ZMTM_19710</name>
</gene>
<dbReference type="CDD" id="cd03487">
    <property type="entry name" value="RT_Bac_retron_II"/>
    <property type="match status" value="1"/>
</dbReference>
<dbReference type="GO" id="GO:0046872">
    <property type="term" value="F:metal ion binding"/>
    <property type="evidence" value="ECO:0007669"/>
    <property type="project" value="UniProtKB-KW"/>
</dbReference>
<comment type="similarity">
    <text evidence="7">Belongs to the bacterial reverse transcriptase family.</text>
</comment>
<evidence type="ECO:0000256" key="3">
    <source>
        <dbReference type="ARBA" id="ARBA00022723"/>
    </source>
</evidence>
<keyword evidence="3" id="KW-0479">Metal-binding</keyword>
<keyword evidence="1" id="KW-0808">Transferase</keyword>
<dbReference type="PRINTS" id="PR00866">
    <property type="entry name" value="RNADNAPOLMS"/>
</dbReference>
<keyword evidence="4" id="KW-0460">Magnesium</keyword>
<keyword evidence="10" id="KW-1185">Reference proteome</keyword>
<keyword evidence="2" id="KW-0548">Nucleotidyltransferase</keyword>
<dbReference type="SUPFAM" id="SSF56672">
    <property type="entry name" value="DNA/RNA polymerases"/>
    <property type="match status" value="1"/>
</dbReference>
<accession>A0A8D5G0Q4</accession>
<evidence type="ECO:0000256" key="1">
    <source>
        <dbReference type="ARBA" id="ARBA00022679"/>
    </source>
</evidence>
<dbReference type="GO" id="GO:0051607">
    <property type="term" value="P:defense response to virus"/>
    <property type="evidence" value="ECO:0007669"/>
    <property type="project" value="UniProtKB-KW"/>
</dbReference>
<feature type="domain" description="Reverse transcriptase" evidence="8">
    <location>
        <begin position="39"/>
        <end position="225"/>
    </location>
</feature>
<dbReference type="InterPro" id="IPR043502">
    <property type="entry name" value="DNA/RNA_pol_sf"/>
</dbReference>
<evidence type="ECO:0000256" key="7">
    <source>
        <dbReference type="ARBA" id="ARBA00034120"/>
    </source>
</evidence>
<reference evidence="9" key="1">
    <citation type="journal article" date="2021" name="Arch. Microbiol.">
        <title>Methyloradius palustris gen. nov., sp. nov., a methanol-oxidizing bacterium isolated from snow.</title>
        <authorList>
            <person name="Miyadera T."/>
            <person name="Kojima H."/>
            <person name="Fukui M."/>
        </authorList>
    </citation>
    <scope>NUCLEOTIDE SEQUENCE</scope>
    <source>
        <strain evidence="9">Zm11</strain>
    </source>
</reference>
<evidence type="ECO:0000256" key="4">
    <source>
        <dbReference type="ARBA" id="ARBA00022842"/>
    </source>
</evidence>
<dbReference type="AlphaFoldDB" id="A0A8D5G0Q4"/>
<name>A0A8D5G0Q4_9PROT</name>
<evidence type="ECO:0000313" key="10">
    <source>
        <dbReference type="Proteomes" id="UP000826722"/>
    </source>
</evidence>
<proteinExistence type="inferred from homology"/>
<evidence type="ECO:0000313" key="9">
    <source>
        <dbReference type="EMBL" id="BCM25712.1"/>
    </source>
</evidence>
<dbReference type="KEGG" id="mpau:ZMTM_19710"/>
<evidence type="ECO:0000256" key="6">
    <source>
        <dbReference type="ARBA" id="ARBA00023118"/>
    </source>
</evidence>
<dbReference type="GO" id="GO:0003964">
    <property type="term" value="F:RNA-directed DNA polymerase activity"/>
    <property type="evidence" value="ECO:0007669"/>
    <property type="project" value="UniProtKB-KW"/>
</dbReference>
<evidence type="ECO:0000256" key="5">
    <source>
        <dbReference type="ARBA" id="ARBA00022918"/>
    </source>
</evidence>
<dbReference type="GO" id="GO:0003723">
    <property type="term" value="F:RNA binding"/>
    <property type="evidence" value="ECO:0007669"/>
    <property type="project" value="InterPro"/>
</dbReference>
<keyword evidence="6" id="KW-0051">Antiviral defense</keyword>
<dbReference type="InterPro" id="IPR000123">
    <property type="entry name" value="Reverse_transcriptase_msDNA"/>
</dbReference>
<keyword evidence="5" id="KW-0695">RNA-directed DNA polymerase</keyword>
<protein>
    <recommendedName>
        <fullName evidence="8">Reverse transcriptase domain-containing protein</fullName>
    </recommendedName>
</protein>